<dbReference type="CDD" id="cd10207">
    <property type="entry name" value="ASKHA_NBD_Arp10"/>
    <property type="match status" value="1"/>
</dbReference>
<dbReference type="SMART" id="SM00268">
    <property type="entry name" value="ACTIN"/>
    <property type="match status" value="1"/>
</dbReference>
<organism evidence="2 3">
    <name type="scientific">Lipomyces starkeyi NRRL Y-11557</name>
    <dbReference type="NCBI Taxonomy" id="675824"/>
    <lineage>
        <taxon>Eukaryota</taxon>
        <taxon>Fungi</taxon>
        <taxon>Dikarya</taxon>
        <taxon>Ascomycota</taxon>
        <taxon>Saccharomycotina</taxon>
        <taxon>Lipomycetes</taxon>
        <taxon>Lipomycetales</taxon>
        <taxon>Lipomycetaceae</taxon>
        <taxon>Lipomyces</taxon>
    </lineage>
</organism>
<dbReference type="Proteomes" id="UP000094385">
    <property type="component" value="Unassembled WGS sequence"/>
</dbReference>
<dbReference type="STRING" id="675824.A0A1E3QFY1"/>
<dbReference type="InterPro" id="IPR004000">
    <property type="entry name" value="Actin"/>
</dbReference>
<dbReference type="Pfam" id="PF00022">
    <property type="entry name" value="Actin"/>
    <property type="match status" value="2"/>
</dbReference>
<proteinExistence type="inferred from homology"/>
<reference evidence="2 3" key="1">
    <citation type="journal article" date="2016" name="Proc. Natl. Acad. Sci. U.S.A.">
        <title>Comparative genomics of biotechnologically important yeasts.</title>
        <authorList>
            <person name="Riley R."/>
            <person name="Haridas S."/>
            <person name="Wolfe K.H."/>
            <person name="Lopes M.R."/>
            <person name="Hittinger C.T."/>
            <person name="Goeker M."/>
            <person name="Salamov A.A."/>
            <person name="Wisecaver J.H."/>
            <person name="Long T.M."/>
            <person name="Calvey C.H."/>
            <person name="Aerts A.L."/>
            <person name="Barry K.W."/>
            <person name="Choi C."/>
            <person name="Clum A."/>
            <person name="Coughlan A.Y."/>
            <person name="Deshpande S."/>
            <person name="Douglass A.P."/>
            <person name="Hanson S.J."/>
            <person name="Klenk H.-P."/>
            <person name="LaButti K.M."/>
            <person name="Lapidus A."/>
            <person name="Lindquist E.A."/>
            <person name="Lipzen A.M."/>
            <person name="Meier-Kolthoff J.P."/>
            <person name="Ohm R.A."/>
            <person name="Otillar R.P."/>
            <person name="Pangilinan J.L."/>
            <person name="Peng Y."/>
            <person name="Rokas A."/>
            <person name="Rosa C.A."/>
            <person name="Scheuner C."/>
            <person name="Sibirny A.A."/>
            <person name="Slot J.C."/>
            <person name="Stielow J.B."/>
            <person name="Sun H."/>
            <person name="Kurtzman C.P."/>
            <person name="Blackwell M."/>
            <person name="Grigoriev I.V."/>
            <person name="Jeffries T.W."/>
        </authorList>
    </citation>
    <scope>NUCLEOTIDE SEQUENCE [LARGE SCALE GENOMIC DNA]</scope>
    <source>
        <strain evidence="2 3">NRRL Y-11557</strain>
    </source>
</reference>
<comment type="similarity">
    <text evidence="1">Belongs to the actin family.</text>
</comment>
<dbReference type="Gene3D" id="3.30.420.40">
    <property type="match status" value="2"/>
</dbReference>
<evidence type="ECO:0000256" key="1">
    <source>
        <dbReference type="RuleBase" id="RU000487"/>
    </source>
</evidence>
<dbReference type="EMBL" id="KV454289">
    <property type="protein sequence ID" value="ODQ76605.1"/>
    <property type="molecule type" value="Genomic_DNA"/>
</dbReference>
<name>A0A1E3QFY1_LIPST</name>
<dbReference type="AlphaFoldDB" id="A0A1E3QFY1"/>
<dbReference type="PANTHER" id="PTHR11937">
    <property type="entry name" value="ACTIN"/>
    <property type="match status" value="1"/>
</dbReference>
<sequence>MASSSGDTGTSEHMRDIAMLRRQLSSSSPSTPGAFASFASSPLLSPSTRQQYTDAPVILDIGARGIRAGIAGLERPVCELPIGPDPRGRIKTRELWDLDMRNTKMEDVRDILQAILRDVYYKYLLLDGKSRKVVILENPMMTLQLKKAIAFVLFNYFQSISVTYMLSPVCSMLAAGARTALVVDMGWHETTVTPIYDYKPLLSAVKSTLRAGKRLHDLVSGALKEFTDVLPSFDEVEEFIARAMYCTRIDTITSSTSQQAFAITLSGSTYYVPSSEMRYSPLVQCFIQRAEDNADDIDFFPIPDLIVSCLSGLGVDTRASMLSRIIFVGGCSNIPGLRLRILEEVRNCLVYDSDSGHSIELQKNFRPWTMGDRSRIKSITSMGAWSGASLYISRERDYILSGGGGGAGPRAIRRIRVETASGISHTTSSSFRILGEVERDKFLQDEIYADNIFDWTVPTKYA</sequence>
<accession>A0A1E3QFY1</accession>
<keyword evidence="3" id="KW-1185">Reference proteome</keyword>
<dbReference type="OrthoDB" id="337660at2759"/>
<dbReference type="Gene3D" id="3.90.640.10">
    <property type="entry name" value="Actin, Chain A, domain 4"/>
    <property type="match status" value="1"/>
</dbReference>
<evidence type="ECO:0000313" key="2">
    <source>
        <dbReference type="EMBL" id="ODQ76605.1"/>
    </source>
</evidence>
<protein>
    <submittedName>
        <fullName evidence="2">Uncharacterized protein</fullName>
    </submittedName>
</protein>
<dbReference type="SUPFAM" id="SSF53067">
    <property type="entry name" value="Actin-like ATPase domain"/>
    <property type="match status" value="2"/>
</dbReference>
<evidence type="ECO:0000313" key="3">
    <source>
        <dbReference type="Proteomes" id="UP000094385"/>
    </source>
</evidence>
<dbReference type="InterPro" id="IPR043129">
    <property type="entry name" value="ATPase_NBD"/>
</dbReference>
<gene>
    <name evidence="2" type="ORF">LIPSTDRAFT_67552</name>
</gene>